<gene>
    <name evidence="4" type="ORF">FLX08_07210</name>
</gene>
<dbReference type="Gene3D" id="1.10.30.50">
    <property type="match status" value="1"/>
</dbReference>
<feature type="region of interest" description="Disordered" evidence="2">
    <location>
        <begin position="735"/>
        <end position="850"/>
    </location>
</feature>
<organism evidence="4 5">
    <name type="scientific">Microbispora hainanensis</name>
    <dbReference type="NCBI Taxonomy" id="568844"/>
    <lineage>
        <taxon>Bacteria</taxon>
        <taxon>Bacillati</taxon>
        <taxon>Actinomycetota</taxon>
        <taxon>Actinomycetes</taxon>
        <taxon>Streptosporangiales</taxon>
        <taxon>Streptosporangiaceae</taxon>
        <taxon>Microbispora</taxon>
    </lineage>
</organism>
<evidence type="ECO:0000313" key="5">
    <source>
        <dbReference type="Proteomes" id="UP000316541"/>
    </source>
</evidence>
<feature type="domain" description="HNH nuclease" evidence="3">
    <location>
        <begin position="856"/>
        <end position="908"/>
    </location>
</feature>
<dbReference type="CDD" id="cd00085">
    <property type="entry name" value="HNHc"/>
    <property type="match status" value="1"/>
</dbReference>
<dbReference type="GO" id="GO:0003676">
    <property type="term" value="F:nucleic acid binding"/>
    <property type="evidence" value="ECO:0007669"/>
    <property type="project" value="InterPro"/>
</dbReference>
<dbReference type="Proteomes" id="UP000316541">
    <property type="component" value="Unassembled WGS sequence"/>
</dbReference>
<feature type="compositionally biased region" description="Basic and acidic residues" evidence="2">
    <location>
        <begin position="461"/>
        <end position="477"/>
    </location>
</feature>
<feature type="compositionally biased region" description="Basic and acidic residues" evidence="2">
    <location>
        <begin position="487"/>
        <end position="497"/>
    </location>
</feature>
<evidence type="ECO:0000256" key="2">
    <source>
        <dbReference type="SAM" id="MobiDB-lite"/>
    </source>
</evidence>
<dbReference type="GO" id="GO:0004519">
    <property type="term" value="F:endonuclease activity"/>
    <property type="evidence" value="ECO:0007669"/>
    <property type="project" value="InterPro"/>
</dbReference>
<dbReference type="Pfam" id="PF02720">
    <property type="entry name" value="DUF222"/>
    <property type="match status" value="1"/>
</dbReference>
<feature type="compositionally biased region" description="Low complexity" evidence="2">
    <location>
        <begin position="735"/>
        <end position="773"/>
    </location>
</feature>
<feature type="compositionally biased region" description="Low complexity" evidence="2">
    <location>
        <begin position="406"/>
        <end position="415"/>
    </location>
</feature>
<feature type="compositionally biased region" description="Low complexity" evidence="2">
    <location>
        <begin position="968"/>
        <end position="978"/>
    </location>
</feature>
<dbReference type="RefSeq" id="WP_142617426.1">
    <property type="nucleotide sequence ID" value="NZ_VIRM01000006.1"/>
</dbReference>
<dbReference type="InterPro" id="IPR003615">
    <property type="entry name" value="HNH_nuc"/>
</dbReference>
<dbReference type="EMBL" id="VIRM01000006">
    <property type="protein sequence ID" value="TQS22624.1"/>
    <property type="molecule type" value="Genomic_DNA"/>
</dbReference>
<accession>A0A544Z0P1</accession>
<comment type="similarity">
    <text evidence="1">Belongs to the Rv1128c/1148c/1588c/1702c/1945/3466 family.</text>
</comment>
<reference evidence="4 5" key="1">
    <citation type="submission" date="2019-07" db="EMBL/GenBank/DDBJ databases">
        <title>Microbispora hainanensis DSM 45428.</title>
        <authorList>
            <person name="Thawai C."/>
        </authorList>
    </citation>
    <scope>NUCLEOTIDE SEQUENCE [LARGE SCALE GENOMIC DNA]</scope>
    <source>
        <strain evidence="4 5">DSM 45428</strain>
    </source>
</reference>
<feature type="compositionally biased region" description="Basic and acidic residues" evidence="2">
    <location>
        <begin position="517"/>
        <end position="527"/>
    </location>
</feature>
<dbReference type="GO" id="GO:0008270">
    <property type="term" value="F:zinc ion binding"/>
    <property type="evidence" value="ECO:0007669"/>
    <property type="project" value="InterPro"/>
</dbReference>
<feature type="compositionally biased region" description="Gly residues" evidence="2">
    <location>
        <begin position="833"/>
        <end position="842"/>
    </location>
</feature>
<evidence type="ECO:0000256" key="1">
    <source>
        <dbReference type="ARBA" id="ARBA00023450"/>
    </source>
</evidence>
<comment type="caution">
    <text evidence="4">The sequence shown here is derived from an EMBL/GenBank/DDBJ whole genome shotgun (WGS) entry which is preliminary data.</text>
</comment>
<evidence type="ECO:0000259" key="3">
    <source>
        <dbReference type="SMART" id="SM00507"/>
    </source>
</evidence>
<feature type="compositionally biased region" description="Low complexity" evidence="2">
    <location>
        <begin position="786"/>
        <end position="808"/>
    </location>
</feature>
<feature type="region of interest" description="Disordered" evidence="2">
    <location>
        <begin position="282"/>
        <end position="592"/>
    </location>
</feature>
<evidence type="ECO:0000313" key="4">
    <source>
        <dbReference type="EMBL" id="TQS22624.1"/>
    </source>
</evidence>
<dbReference type="SMART" id="SM00507">
    <property type="entry name" value="HNHc"/>
    <property type="match status" value="1"/>
</dbReference>
<dbReference type="InterPro" id="IPR002711">
    <property type="entry name" value="HNH"/>
</dbReference>
<proteinExistence type="inferred from homology"/>
<feature type="region of interest" description="Disordered" evidence="2">
    <location>
        <begin position="947"/>
        <end position="1024"/>
    </location>
</feature>
<dbReference type="Pfam" id="PF01844">
    <property type="entry name" value="HNH"/>
    <property type="match status" value="1"/>
</dbReference>
<feature type="compositionally biased region" description="Gly residues" evidence="2">
    <location>
        <begin position="336"/>
        <end position="350"/>
    </location>
</feature>
<sequence length="1024" mass="106892">MSGAGSFAPRRTAVPIPDGLTMTPPGAELAGLLAEVNVERVSGFDTVEVLKAAYRQVCHDRAWFLRALLEVGLRDSFSGDEVVRLEVPDEFGPDEARAALVWSRRRADSTFELAWNIHRRLPILGEAMLAGTLDEPRAVAFVRWTVGLTDEQAALVCDQLVPQASSWTVGELIERIQRLALAIDPAWAERRYTEAVRRRRVVGTRSEDGTATVSGLDLPLDRAAAGCDRIDELARACKRAGDRRPIDHIRVDLFLGSLDGTFEGMSDEEIVTHVLCHPFHDTLPTMEDDDGSAPGDDYSGESSGDGDDSDRPGGGGGVPPGADPNLPGGDNRVDGHGGVGSSEGAGGTWGTGSSDDAPDRPGGGMRPDADLDQPDGGRISGSSDTDDTGGTGAIDSTGGTDGTDGTDGSADADSGAAERDHDAEPCSQPGDGPGGLSPASGSHSTESHPAGSEETAPRAPTPDHETGQGRAESDKRVPSRPAPDTLVPDKAELDRPGPDGPAPDMAGLHRPAPDPLVPDKAELDRPGPDGPAPDMAGLHRPAPDPLVPDKVGPGPAFGKAGPDRPTLNRAGLARPAPDEAGADRAGFQHAQAQAQADADLQVGTAGWTVREIRVELTTLLSLDEHPAHLPGWGVIHPFLARRIVAGMLGGQWRYAICYDNGHLALTGLIRARPDTPGRKRPARDRRRGGLVELQITLRHLRMLAARPACDLGAWAPVVAELSAHAVSLLATGEGATASDGAAPVSAAPVGTAPAGTAPAGTAPAGTAPADTGPDSAALAGRSCTVQSSPTQGSPTQGSPTQSSPTQSGHVQDRDEIGARNESRREDRHMNGMADGGAEGVAGGAADSERRRQAGAALRRYVQIRGRVCSWPGCRTPATRTDQDHILPWAEQGPTKAENLHLACRHDHRARHHGGWRVSTAGPHLVVWTSPLGHRYPSPLPKIIIPACSPHPRSQPSPTSYRYLDDLPETPTMAPATEPSLPQEASEPETGAATPPMPDGEAGTHGSEAGAYGSLLGGERDEPPF</sequence>
<name>A0A544Z0P1_9ACTN</name>
<dbReference type="AlphaFoldDB" id="A0A544Z0P1"/>
<feature type="compositionally biased region" description="Basic and acidic residues" evidence="2">
    <location>
        <begin position="810"/>
        <end position="829"/>
    </location>
</feature>
<protein>
    <recommendedName>
        <fullName evidence="3">HNH nuclease domain-containing protein</fullName>
    </recommendedName>
</protein>
<dbReference type="InterPro" id="IPR003870">
    <property type="entry name" value="DUF222"/>
</dbReference>